<evidence type="ECO:0000313" key="8">
    <source>
        <dbReference type="Proteomes" id="UP001341281"/>
    </source>
</evidence>
<dbReference type="PANTHER" id="PTHR31791">
    <property type="entry name" value="FRIGIDA-LIKE PROTEIN 3-RELATED"/>
    <property type="match status" value="1"/>
</dbReference>
<evidence type="ECO:0000256" key="5">
    <source>
        <dbReference type="SAM" id="Coils"/>
    </source>
</evidence>
<accession>A0AAQ3U4Z4</accession>
<reference evidence="7 8" key="1">
    <citation type="submission" date="2024-02" db="EMBL/GenBank/DDBJ databases">
        <title>High-quality chromosome-scale genome assembly of Pensacola bahiagrass (Paspalum notatum Flugge var. saurae).</title>
        <authorList>
            <person name="Vega J.M."/>
            <person name="Podio M."/>
            <person name="Orjuela J."/>
            <person name="Siena L.A."/>
            <person name="Pessino S.C."/>
            <person name="Combes M.C."/>
            <person name="Mariac C."/>
            <person name="Albertini E."/>
            <person name="Pupilli F."/>
            <person name="Ortiz J.P.A."/>
            <person name="Leblanc O."/>
        </authorList>
    </citation>
    <scope>NUCLEOTIDE SEQUENCE [LARGE SCALE GENOMIC DNA]</scope>
    <source>
        <strain evidence="7">R1</strain>
        <tissue evidence="7">Leaf</tissue>
    </source>
</reference>
<evidence type="ECO:0000256" key="2">
    <source>
        <dbReference type="ARBA" id="ARBA00022782"/>
    </source>
</evidence>
<feature type="region of interest" description="Disordered" evidence="6">
    <location>
        <begin position="637"/>
        <end position="669"/>
    </location>
</feature>
<keyword evidence="2 4" id="KW-0221">Differentiation</keyword>
<dbReference type="GO" id="GO:0030154">
    <property type="term" value="P:cell differentiation"/>
    <property type="evidence" value="ECO:0007669"/>
    <property type="project" value="UniProtKB-KW"/>
</dbReference>
<feature type="coiled-coil region" evidence="5">
    <location>
        <begin position="97"/>
        <end position="124"/>
    </location>
</feature>
<evidence type="ECO:0000256" key="6">
    <source>
        <dbReference type="SAM" id="MobiDB-lite"/>
    </source>
</evidence>
<feature type="compositionally biased region" description="Polar residues" evidence="6">
    <location>
        <begin position="173"/>
        <end position="198"/>
    </location>
</feature>
<feature type="region of interest" description="Disordered" evidence="6">
    <location>
        <begin position="502"/>
        <end position="579"/>
    </location>
</feature>
<gene>
    <name evidence="7" type="ORF">U9M48_032547</name>
</gene>
<dbReference type="InterPro" id="IPR012474">
    <property type="entry name" value="Frigida"/>
</dbReference>
<keyword evidence="8" id="KW-1185">Reference proteome</keyword>
<evidence type="ECO:0000313" key="7">
    <source>
        <dbReference type="EMBL" id="WVZ85649.1"/>
    </source>
</evidence>
<dbReference type="EMBL" id="CP144751">
    <property type="protein sequence ID" value="WVZ85649.1"/>
    <property type="molecule type" value="Genomic_DNA"/>
</dbReference>
<dbReference type="AlphaFoldDB" id="A0AAQ3U4Z4"/>
<evidence type="ECO:0000256" key="1">
    <source>
        <dbReference type="ARBA" id="ARBA00008956"/>
    </source>
</evidence>
<feature type="compositionally biased region" description="Basic and acidic residues" evidence="6">
    <location>
        <begin position="502"/>
        <end position="513"/>
    </location>
</feature>
<feature type="region of interest" description="Disordered" evidence="6">
    <location>
        <begin position="167"/>
        <end position="206"/>
    </location>
</feature>
<dbReference type="Proteomes" id="UP001341281">
    <property type="component" value="Chromosome 07"/>
</dbReference>
<dbReference type="Pfam" id="PF07899">
    <property type="entry name" value="Frigida"/>
    <property type="match status" value="2"/>
</dbReference>
<dbReference type="GO" id="GO:0009908">
    <property type="term" value="P:flower development"/>
    <property type="evidence" value="ECO:0007669"/>
    <property type="project" value="UniProtKB-KW"/>
</dbReference>
<dbReference type="PANTHER" id="PTHR31791:SF41">
    <property type="entry name" value="FRIGIDA-LIKE PROTEIN"/>
    <property type="match status" value="1"/>
</dbReference>
<protein>
    <recommendedName>
        <fullName evidence="4">FRIGIDA-like protein</fullName>
    </recommendedName>
</protein>
<organism evidence="7 8">
    <name type="scientific">Paspalum notatum var. saurae</name>
    <dbReference type="NCBI Taxonomy" id="547442"/>
    <lineage>
        <taxon>Eukaryota</taxon>
        <taxon>Viridiplantae</taxon>
        <taxon>Streptophyta</taxon>
        <taxon>Embryophyta</taxon>
        <taxon>Tracheophyta</taxon>
        <taxon>Spermatophyta</taxon>
        <taxon>Magnoliopsida</taxon>
        <taxon>Liliopsida</taxon>
        <taxon>Poales</taxon>
        <taxon>Poaceae</taxon>
        <taxon>PACMAD clade</taxon>
        <taxon>Panicoideae</taxon>
        <taxon>Andropogonodae</taxon>
        <taxon>Paspaleae</taxon>
        <taxon>Paspalinae</taxon>
        <taxon>Paspalum</taxon>
    </lineage>
</organism>
<proteinExistence type="inferred from homology"/>
<keyword evidence="3 4" id="KW-0287">Flowering</keyword>
<keyword evidence="4" id="KW-0217">Developmental protein</keyword>
<evidence type="ECO:0000256" key="4">
    <source>
        <dbReference type="RuleBase" id="RU364012"/>
    </source>
</evidence>
<keyword evidence="5" id="KW-0175">Coiled coil</keyword>
<feature type="compositionally biased region" description="Polar residues" evidence="6">
    <location>
        <begin position="643"/>
        <end position="656"/>
    </location>
</feature>
<sequence>MLRSAHDALILADAIERSDGLIVPQGYHWLCCKMAMEAALNNSGGFESTMPLLEQLAEVFVKLKSHTEASLQLQNGMQWEDIKEHFLNLEKLYRSKFDELVEKQNALEEKRAEALRLIAEKEADVSAKEHASLNQLQELRDAGVSSLAEVRQKYKVEVSKLLDASGGKDKKVSTLTNDNNASRASEENTSASGSVQPSEPSPAAVKPRPVLKQLCEQMDTKGLLAFLSENSKKFASLREELSIALRCATDPARFVLDSLEGFYPPDQTSSPGSKNNTLQVQRRSCVVLMEAIAPALGMKELGGNDPWSSEIKEQAKAIAEEWKSKLAEVDLDASNGYSLEAQAFLQLLTTFNVGSVLDEDELCKIVVAVSRRKQTAVSCRSLGLNEKIPGWYQLRMPQRHSDPFICQAGIIEELVKRHRQIDAVHFVQAFGLSETFPPASLLKAYVEELKDSFENNGDPTATLVKDDPKSKELTALRAVIKCIEEYKLQKEYSLGPLQKRVSELKPKGEKRQSSDAGRAYGKKPRGPSISFPRRPTGSVGAAARRPPFPVSNWQRAPAPMPSHAAAPMPPLPDRYGVPDRYHYTPPATAFDAGSFSSYNEPFSAPKPFQYTPGSVAASYNSSQYKVAYGGPGAQPGASGYAAYTSTSGPSASSNYANYLGSGYRPGQQP</sequence>
<evidence type="ECO:0000256" key="3">
    <source>
        <dbReference type="ARBA" id="ARBA00023089"/>
    </source>
</evidence>
<comment type="similarity">
    <text evidence="1 4">Belongs to the Frigida family.</text>
</comment>
<name>A0AAQ3U4Z4_PASNO</name>